<dbReference type="Proteomes" id="UP001530293">
    <property type="component" value="Unassembled WGS sequence"/>
</dbReference>
<evidence type="ECO:0000313" key="5">
    <source>
        <dbReference type="EMBL" id="KAL3771751.1"/>
    </source>
</evidence>
<comment type="caution">
    <text evidence="5">The sequence shown here is derived from an EMBL/GenBank/DDBJ whole genome shotgun (WGS) entry which is preliminary data.</text>
</comment>
<dbReference type="PANTHER" id="PTHR45880">
    <property type="entry name" value="RNA-BINDING MOTIF PROTEIN, X-LINKED 2"/>
    <property type="match status" value="1"/>
</dbReference>
<dbReference type="CDD" id="cd12411">
    <property type="entry name" value="RRM_ist3_like"/>
    <property type="match status" value="1"/>
</dbReference>
<dbReference type="InterPro" id="IPR012677">
    <property type="entry name" value="Nucleotide-bd_a/b_plait_sf"/>
</dbReference>
<dbReference type="InterPro" id="IPR035979">
    <property type="entry name" value="RBD_domain_sf"/>
</dbReference>
<dbReference type="GO" id="GO:0003723">
    <property type="term" value="F:RNA binding"/>
    <property type="evidence" value="ECO:0007669"/>
    <property type="project" value="UniProtKB-UniRule"/>
</dbReference>
<dbReference type="Pfam" id="PF00076">
    <property type="entry name" value="RRM_1"/>
    <property type="match status" value="1"/>
</dbReference>
<protein>
    <recommendedName>
        <fullName evidence="4">RRM domain-containing protein</fullName>
    </recommendedName>
</protein>
<feature type="compositionally biased region" description="Basic and acidic residues" evidence="3">
    <location>
        <begin position="152"/>
        <end position="161"/>
    </location>
</feature>
<dbReference type="EMBL" id="JALLBG020000021">
    <property type="protein sequence ID" value="KAL3771751.1"/>
    <property type="molecule type" value="Genomic_DNA"/>
</dbReference>
<evidence type="ECO:0000256" key="2">
    <source>
        <dbReference type="PROSITE-ProRule" id="PRU00176"/>
    </source>
</evidence>
<feature type="compositionally biased region" description="Basic and acidic residues" evidence="3">
    <location>
        <begin position="218"/>
        <end position="248"/>
    </location>
</feature>
<gene>
    <name evidence="5" type="ORF">ACHAWU_010062</name>
</gene>
<organism evidence="5 6">
    <name type="scientific">Discostella pseudostelligera</name>
    <dbReference type="NCBI Taxonomy" id="259834"/>
    <lineage>
        <taxon>Eukaryota</taxon>
        <taxon>Sar</taxon>
        <taxon>Stramenopiles</taxon>
        <taxon>Ochrophyta</taxon>
        <taxon>Bacillariophyta</taxon>
        <taxon>Coscinodiscophyceae</taxon>
        <taxon>Thalassiosirophycidae</taxon>
        <taxon>Stephanodiscales</taxon>
        <taxon>Stephanodiscaceae</taxon>
        <taxon>Discostella</taxon>
    </lineage>
</organism>
<accession>A0ABD3N6V0</accession>
<dbReference type="PROSITE" id="PS50102">
    <property type="entry name" value="RRM"/>
    <property type="match status" value="1"/>
</dbReference>
<dbReference type="Gene3D" id="3.30.70.330">
    <property type="match status" value="1"/>
</dbReference>
<dbReference type="SUPFAM" id="SSF54928">
    <property type="entry name" value="RNA-binding domain, RBD"/>
    <property type="match status" value="1"/>
</dbReference>
<reference evidence="5 6" key="1">
    <citation type="submission" date="2024-10" db="EMBL/GenBank/DDBJ databases">
        <title>Updated reference genomes for cyclostephanoid diatoms.</title>
        <authorList>
            <person name="Roberts W.R."/>
            <person name="Alverson A.J."/>
        </authorList>
    </citation>
    <scope>NUCLEOTIDE SEQUENCE [LARGE SCALE GENOMIC DNA]</scope>
    <source>
        <strain evidence="5 6">AJA232-27</strain>
    </source>
</reference>
<proteinExistence type="predicted"/>
<evidence type="ECO:0000313" key="6">
    <source>
        <dbReference type="Proteomes" id="UP001530293"/>
    </source>
</evidence>
<evidence type="ECO:0000256" key="1">
    <source>
        <dbReference type="ARBA" id="ARBA00022884"/>
    </source>
</evidence>
<evidence type="ECO:0000256" key="3">
    <source>
        <dbReference type="SAM" id="MobiDB-lite"/>
    </source>
</evidence>
<dbReference type="SMART" id="SM00360">
    <property type="entry name" value="RRM"/>
    <property type="match status" value="1"/>
</dbReference>
<evidence type="ECO:0000259" key="4">
    <source>
        <dbReference type="PROSITE" id="PS50102"/>
    </source>
</evidence>
<feature type="compositionally biased region" description="Basic and acidic residues" evidence="3">
    <location>
        <begin position="118"/>
        <end position="132"/>
    </location>
</feature>
<sequence>MNVINEILRINNLELEKGLTYTSGSWHTQYRNSSWVYIGNLPLNLTEGDVICILSQYGEIDDIHLVRDSDSGKSKGFAFIKYTDARSAVLAVDNFTGSVVLGRTLRVDHVENYRLPKHVREKEEKEREEMKLKGGRGGDNSGNDSSDDDNDDARGEKKLGDSRLGVAESGHAYKGQELASSFDIHSGQDLFARPLQTSQKTEREDNIHNADSENNGGGKREKEERRRRKEERARKRKEKDEHRQMKEERKRRKKKH</sequence>
<feature type="domain" description="RRM" evidence="4">
    <location>
        <begin position="34"/>
        <end position="112"/>
    </location>
</feature>
<dbReference type="InterPro" id="IPR051847">
    <property type="entry name" value="RNA_proc/Spliceosome_comp"/>
</dbReference>
<feature type="compositionally biased region" description="Basic and acidic residues" evidence="3">
    <location>
        <begin position="200"/>
        <end position="211"/>
    </location>
</feature>
<dbReference type="InterPro" id="IPR045844">
    <property type="entry name" value="RRM_Ist3-like"/>
</dbReference>
<feature type="region of interest" description="Disordered" evidence="3">
    <location>
        <begin position="118"/>
        <end position="166"/>
    </location>
</feature>
<feature type="region of interest" description="Disordered" evidence="3">
    <location>
        <begin position="189"/>
        <end position="256"/>
    </location>
</feature>
<keyword evidence="6" id="KW-1185">Reference proteome</keyword>
<name>A0ABD3N6V0_9STRA</name>
<dbReference type="AlphaFoldDB" id="A0ABD3N6V0"/>
<dbReference type="PANTHER" id="PTHR45880:SF1">
    <property type="entry name" value="RNA-BINDING MOTIF PROTEIN, X-LINKED 2"/>
    <property type="match status" value="1"/>
</dbReference>
<keyword evidence="1 2" id="KW-0694">RNA-binding</keyword>
<dbReference type="InterPro" id="IPR000504">
    <property type="entry name" value="RRM_dom"/>
</dbReference>